<dbReference type="GO" id="GO:0046982">
    <property type="term" value="F:protein heterodimerization activity"/>
    <property type="evidence" value="ECO:0007669"/>
    <property type="project" value="InterPro"/>
</dbReference>
<accession>A0A9W7X5J8</accession>
<feature type="compositionally biased region" description="Polar residues" evidence="1">
    <location>
        <begin position="300"/>
        <end position="311"/>
    </location>
</feature>
<dbReference type="EMBL" id="JAFHDT010000001">
    <property type="protein sequence ID" value="KAI7814418.1"/>
    <property type="molecule type" value="Genomic_DNA"/>
</dbReference>
<feature type="chain" id="PRO_5040973473" description="Ricin B lectin domain-containing protein" evidence="3">
    <location>
        <begin position="18"/>
        <end position="311"/>
    </location>
</feature>
<evidence type="ECO:0000256" key="1">
    <source>
        <dbReference type="SAM" id="MobiDB-lite"/>
    </source>
</evidence>
<gene>
    <name evidence="5" type="ORF">IRJ41_017860</name>
</gene>
<dbReference type="CDD" id="cd23385">
    <property type="entry name" value="beta-trefoil_Ricin_MRC-like"/>
    <property type="match status" value="1"/>
</dbReference>
<keyword evidence="2" id="KW-0812">Transmembrane</keyword>
<name>A0A9W7X5J8_TRIRA</name>
<dbReference type="GO" id="GO:0005886">
    <property type="term" value="C:plasma membrane"/>
    <property type="evidence" value="ECO:0007669"/>
    <property type="project" value="InterPro"/>
</dbReference>
<sequence length="311" mass="35726">MLLLWITLCFAWPGAMGFMIRSVKEGLCLEDGLHSIVRLKECEPDSEHQQWFWTDKWYLVNTGTFRCLSSLDNEHVQATACYAGDHIRWRCEAQQILSLRNSLALSAEGGKVSLVADQHKWTTLDGGDICQNKMRSKRQSHVDFESDFEEPDDRMTEEQVKFLQWYYRTEDRTSWTFAMLGFAFLGLLIGCMLLVMGMMGNRSRKQIAKYRASTKVMAVKPEMEELQVMTKKITEEKTSYVPLMQNSHTEDSLNDSKVTEELKPGEILVTWKDGNVSTLYPEPIANDEVEESHIEGQDMETLSPNTHDSSL</sequence>
<evidence type="ECO:0000313" key="6">
    <source>
        <dbReference type="Proteomes" id="UP001059041"/>
    </source>
</evidence>
<evidence type="ECO:0000256" key="2">
    <source>
        <dbReference type="SAM" id="Phobius"/>
    </source>
</evidence>
<dbReference type="Proteomes" id="UP001059041">
    <property type="component" value="Linkage Group LG1"/>
</dbReference>
<proteinExistence type="predicted"/>
<feature type="signal peptide" evidence="3">
    <location>
        <begin position="1"/>
        <end position="17"/>
    </location>
</feature>
<reference evidence="5" key="1">
    <citation type="submission" date="2021-02" db="EMBL/GenBank/DDBJ databases">
        <title>Comparative genomics reveals that relaxation of natural selection precedes convergent phenotypic evolution of cavefish.</title>
        <authorList>
            <person name="Peng Z."/>
        </authorList>
    </citation>
    <scope>NUCLEOTIDE SEQUENCE</scope>
    <source>
        <tissue evidence="5">Muscle</tissue>
    </source>
</reference>
<dbReference type="AlphaFoldDB" id="A0A9W7X5J8"/>
<protein>
    <recommendedName>
        <fullName evidence="4">Ricin B lectin domain-containing protein</fullName>
    </recommendedName>
</protein>
<feature type="region of interest" description="Disordered" evidence="1">
    <location>
        <begin position="285"/>
        <end position="311"/>
    </location>
</feature>
<dbReference type="InterPro" id="IPR052678">
    <property type="entry name" value="OST-beta_subunit"/>
</dbReference>
<dbReference type="Pfam" id="PF15048">
    <property type="entry name" value="OSTbeta"/>
    <property type="match status" value="1"/>
</dbReference>
<keyword evidence="2" id="KW-1133">Transmembrane helix</keyword>
<feature type="domain" description="Ricin B lectin" evidence="4">
    <location>
        <begin position="18"/>
        <end position="131"/>
    </location>
</feature>
<evidence type="ECO:0000313" key="5">
    <source>
        <dbReference type="EMBL" id="KAI7814418.1"/>
    </source>
</evidence>
<dbReference type="GO" id="GO:0022857">
    <property type="term" value="F:transmembrane transporter activity"/>
    <property type="evidence" value="ECO:0007669"/>
    <property type="project" value="InterPro"/>
</dbReference>
<organism evidence="5 6">
    <name type="scientific">Triplophysa rosa</name>
    <name type="common">Cave loach</name>
    <dbReference type="NCBI Taxonomy" id="992332"/>
    <lineage>
        <taxon>Eukaryota</taxon>
        <taxon>Metazoa</taxon>
        <taxon>Chordata</taxon>
        <taxon>Craniata</taxon>
        <taxon>Vertebrata</taxon>
        <taxon>Euteleostomi</taxon>
        <taxon>Actinopterygii</taxon>
        <taxon>Neopterygii</taxon>
        <taxon>Teleostei</taxon>
        <taxon>Ostariophysi</taxon>
        <taxon>Cypriniformes</taxon>
        <taxon>Nemacheilidae</taxon>
        <taxon>Triplophysa</taxon>
    </lineage>
</organism>
<dbReference type="PANTHER" id="PTHR36129">
    <property type="entry name" value="ORGANIC SOLUTE TRANSPORTER SUBUNIT BETA-RELATED"/>
    <property type="match status" value="1"/>
</dbReference>
<dbReference type="PROSITE" id="PS50231">
    <property type="entry name" value="RICIN_B_LECTIN"/>
    <property type="match status" value="1"/>
</dbReference>
<dbReference type="InterPro" id="IPR029387">
    <property type="entry name" value="OSTbeta"/>
</dbReference>
<dbReference type="InterPro" id="IPR000772">
    <property type="entry name" value="Ricin_B_lectin"/>
</dbReference>
<evidence type="ECO:0000259" key="4">
    <source>
        <dbReference type="Pfam" id="PF24562"/>
    </source>
</evidence>
<evidence type="ECO:0000256" key="3">
    <source>
        <dbReference type="SAM" id="SignalP"/>
    </source>
</evidence>
<dbReference type="OrthoDB" id="8959236at2759"/>
<keyword evidence="2" id="KW-0472">Membrane</keyword>
<keyword evidence="6" id="KW-1185">Reference proteome</keyword>
<dbReference type="Pfam" id="PF24562">
    <property type="entry name" value="CysR_MRC2_N"/>
    <property type="match status" value="1"/>
</dbReference>
<feature type="transmembrane region" description="Helical" evidence="2">
    <location>
        <begin position="175"/>
        <end position="196"/>
    </location>
</feature>
<dbReference type="Gene3D" id="2.80.10.50">
    <property type="match status" value="1"/>
</dbReference>
<comment type="caution">
    <text evidence="5">The sequence shown here is derived from an EMBL/GenBank/DDBJ whole genome shotgun (WGS) entry which is preliminary data.</text>
</comment>
<keyword evidence="3" id="KW-0732">Signal</keyword>
<dbReference type="SUPFAM" id="SSF50370">
    <property type="entry name" value="Ricin B-like lectins"/>
    <property type="match status" value="1"/>
</dbReference>
<dbReference type="GO" id="GO:0015721">
    <property type="term" value="P:bile acid and bile salt transport"/>
    <property type="evidence" value="ECO:0007669"/>
    <property type="project" value="InterPro"/>
</dbReference>
<dbReference type="InterPro" id="IPR035992">
    <property type="entry name" value="Ricin_B-like_lectins"/>
</dbReference>
<dbReference type="PANTHER" id="PTHR36129:SF3">
    <property type="match status" value="1"/>
</dbReference>